<dbReference type="PROSITE" id="PS50889">
    <property type="entry name" value="S4"/>
    <property type="match status" value="1"/>
</dbReference>
<dbReference type="InterPro" id="IPR002307">
    <property type="entry name" value="Tyr-tRNA-ligase"/>
</dbReference>
<dbReference type="InterPro" id="IPR054608">
    <property type="entry name" value="SYY-like_C"/>
</dbReference>
<evidence type="ECO:0000256" key="2">
    <source>
        <dbReference type="ARBA" id="ARBA00013160"/>
    </source>
</evidence>
<dbReference type="CDD" id="cd00805">
    <property type="entry name" value="TyrRS_core"/>
    <property type="match status" value="1"/>
</dbReference>
<dbReference type="HAMAP" id="MF_02006">
    <property type="entry name" value="Tyr_tRNA_synth_type1"/>
    <property type="match status" value="1"/>
</dbReference>
<evidence type="ECO:0000259" key="14">
    <source>
        <dbReference type="PROSITE" id="PS50866"/>
    </source>
</evidence>
<dbReference type="GO" id="GO:0005739">
    <property type="term" value="C:mitochondrion"/>
    <property type="evidence" value="ECO:0007669"/>
    <property type="project" value="TreeGrafter"/>
</dbReference>
<feature type="transmembrane region" description="Helical" evidence="13">
    <location>
        <begin position="646"/>
        <end position="669"/>
    </location>
</feature>
<dbReference type="InterPro" id="IPR002305">
    <property type="entry name" value="aa-tRNA-synth_Ic"/>
</dbReference>
<keyword evidence="7 12" id="KW-0648">Protein biosynthesis</keyword>
<dbReference type="InterPro" id="IPR002528">
    <property type="entry name" value="MATE_fam"/>
</dbReference>
<name>A0AAU9L135_9STRA</name>
<proteinExistence type="inferred from homology"/>
<keyword evidence="13" id="KW-1133">Transmembrane helix</keyword>
<feature type="transmembrane region" description="Helical" evidence="13">
    <location>
        <begin position="717"/>
        <end position="743"/>
    </location>
</feature>
<dbReference type="Pfam" id="PF00579">
    <property type="entry name" value="tRNA-synt_1b"/>
    <property type="match status" value="1"/>
</dbReference>
<keyword evidence="13" id="KW-0472">Membrane</keyword>
<evidence type="ECO:0000256" key="8">
    <source>
        <dbReference type="ARBA" id="ARBA00023146"/>
    </source>
</evidence>
<reference evidence="15" key="1">
    <citation type="submission" date="2021-11" db="EMBL/GenBank/DDBJ databases">
        <authorList>
            <person name="Islam A."/>
            <person name="Islam S."/>
            <person name="Flora M.S."/>
            <person name="Rahman M."/>
            <person name="Ziaur R.M."/>
            <person name="Epstein J.H."/>
            <person name="Hassan M."/>
            <person name="Klassen M."/>
            <person name="Woodard K."/>
            <person name="Webb A."/>
            <person name="Webby R.J."/>
            <person name="El Zowalaty M.E."/>
        </authorList>
    </citation>
    <scope>NUCLEOTIDE SEQUENCE</scope>
    <source>
        <strain evidence="15">Pbs3</strain>
    </source>
</reference>
<dbReference type="GO" id="GO:0016020">
    <property type="term" value="C:membrane"/>
    <property type="evidence" value="ECO:0007669"/>
    <property type="project" value="InterPro"/>
</dbReference>
<evidence type="ECO:0000256" key="5">
    <source>
        <dbReference type="ARBA" id="ARBA00022840"/>
    </source>
</evidence>
<comment type="similarity">
    <text evidence="1">Belongs to the multi antimicrobial extrusion (MATE) (TC 2.A.66.1) family.</text>
</comment>
<evidence type="ECO:0000256" key="3">
    <source>
        <dbReference type="ARBA" id="ARBA00022598"/>
    </source>
</evidence>
<dbReference type="PANTHER" id="PTHR11766">
    <property type="entry name" value="TYROSYL-TRNA SYNTHETASE"/>
    <property type="match status" value="1"/>
</dbReference>
<comment type="catalytic activity">
    <reaction evidence="10 12">
        <text>tRNA(Tyr) + L-tyrosine + ATP = L-tyrosyl-tRNA(Tyr) + AMP + diphosphate + H(+)</text>
        <dbReference type="Rhea" id="RHEA:10220"/>
        <dbReference type="Rhea" id="RHEA-COMP:9706"/>
        <dbReference type="Rhea" id="RHEA-COMP:9707"/>
        <dbReference type="ChEBI" id="CHEBI:15378"/>
        <dbReference type="ChEBI" id="CHEBI:30616"/>
        <dbReference type="ChEBI" id="CHEBI:33019"/>
        <dbReference type="ChEBI" id="CHEBI:58315"/>
        <dbReference type="ChEBI" id="CHEBI:78442"/>
        <dbReference type="ChEBI" id="CHEBI:78536"/>
        <dbReference type="ChEBI" id="CHEBI:456215"/>
        <dbReference type="EC" id="6.1.1.1"/>
    </reaction>
</comment>
<dbReference type="NCBIfam" id="TIGR00234">
    <property type="entry name" value="tyrS"/>
    <property type="match status" value="1"/>
</dbReference>
<dbReference type="InterPro" id="IPR009038">
    <property type="entry name" value="GOLD_dom"/>
</dbReference>
<dbReference type="AlphaFoldDB" id="A0AAU9L135"/>
<keyword evidence="6 11" id="KW-0694">RNA-binding</keyword>
<dbReference type="EC" id="6.1.1.1" evidence="2 12"/>
<keyword evidence="4 12" id="KW-0547">Nucleotide-binding</keyword>
<dbReference type="NCBIfam" id="TIGR00797">
    <property type="entry name" value="matE"/>
    <property type="match status" value="1"/>
</dbReference>
<dbReference type="GO" id="GO:0042910">
    <property type="term" value="F:xenobiotic transmembrane transporter activity"/>
    <property type="evidence" value="ECO:0007669"/>
    <property type="project" value="InterPro"/>
</dbReference>
<evidence type="ECO:0000256" key="13">
    <source>
        <dbReference type="SAM" id="Phobius"/>
    </source>
</evidence>
<dbReference type="Gene3D" id="3.10.290.10">
    <property type="entry name" value="RNA-binding S4 domain"/>
    <property type="match status" value="1"/>
</dbReference>
<dbReference type="Pfam" id="PF22421">
    <property type="entry name" value="SYY_C-terminal"/>
    <property type="match status" value="1"/>
</dbReference>
<dbReference type="GO" id="GO:0005829">
    <property type="term" value="C:cytosol"/>
    <property type="evidence" value="ECO:0007669"/>
    <property type="project" value="TreeGrafter"/>
</dbReference>
<evidence type="ECO:0000256" key="10">
    <source>
        <dbReference type="ARBA" id="ARBA00048248"/>
    </source>
</evidence>
<feature type="transmembrane region" description="Helical" evidence="13">
    <location>
        <begin position="918"/>
        <end position="937"/>
    </location>
</feature>
<dbReference type="PROSITE" id="PS50866">
    <property type="entry name" value="GOLD"/>
    <property type="match status" value="1"/>
</dbReference>
<organism evidence="15 16">
    <name type="scientific">Peronospora belbahrii</name>
    <dbReference type="NCBI Taxonomy" id="622444"/>
    <lineage>
        <taxon>Eukaryota</taxon>
        <taxon>Sar</taxon>
        <taxon>Stramenopiles</taxon>
        <taxon>Oomycota</taxon>
        <taxon>Peronosporomycetes</taxon>
        <taxon>Peronosporales</taxon>
        <taxon>Peronosporaceae</taxon>
        <taxon>Peronospora</taxon>
    </lineage>
</organism>
<dbReference type="PANTHER" id="PTHR11766:SF0">
    <property type="entry name" value="TYROSINE--TRNA LIGASE, MITOCHONDRIAL"/>
    <property type="match status" value="1"/>
</dbReference>
<dbReference type="PROSITE" id="PS00178">
    <property type="entry name" value="AA_TRNA_LIGASE_I"/>
    <property type="match status" value="1"/>
</dbReference>
<evidence type="ECO:0000313" key="15">
    <source>
        <dbReference type="EMBL" id="CAH0474793.1"/>
    </source>
</evidence>
<evidence type="ECO:0000256" key="6">
    <source>
        <dbReference type="ARBA" id="ARBA00022884"/>
    </source>
</evidence>
<dbReference type="InterPro" id="IPR024088">
    <property type="entry name" value="Tyr-tRNA-ligase_bac-type"/>
</dbReference>
<dbReference type="Gene3D" id="1.10.240.10">
    <property type="entry name" value="Tyrosyl-Transfer RNA Synthetase"/>
    <property type="match status" value="1"/>
</dbReference>
<dbReference type="GO" id="GO:0005524">
    <property type="term" value="F:ATP binding"/>
    <property type="evidence" value="ECO:0007669"/>
    <property type="project" value="UniProtKB-KW"/>
</dbReference>
<feature type="transmembrane region" description="Helical" evidence="13">
    <location>
        <begin position="832"/>
        <end position="855"/>
    </location>
</feature>
<accession>A0AAU9L135</accession>
<dbReference type="InterPro" id="IPR036986">
    <property type="entry name" value="S4_RNA-bd_sf"/>
</dbReference>
<evidence type="ECO:0000313" key="16">
    <source>
        <dbReference type="Proteomes" id="UP001160483"/>
    </source>
</evidence>
<dbReference type="CDD" id="cd00165">
    <property type="entry name" value="S4"/>
    <property type="match status" value="1"/>
</dbReference>
<keyword evidence="5 12" id="KW-0067">ATP-binding</keyword>
<dbReference type="SUPFAM" id="SSF52374">
    <property type="entry name" value="Nucleotidylyl transferase"/>
    <property type="match status" value="1"/>
</dbReference>
<dbReference type="GO" id="GO:0006437">
    <property type="term" value="P:tyrosyl-tRNA aminoacylation"/>
    <property type="evidence" value="ECO:0007669"/>
    <property type="project" value="InterPro"/>
</dbReference>
<dbReference type="InterPro" id="IPR001412">
    <property type="entry name" value="aa-tRNA-synth_I_CS"/>
</dbReference>
<feature type="transmembrane region" description="Helical" evidence="13">
    <location>
        <begin position="615"/>
        <end position="634"/>
    </location>
</feature>
<dbReference type="Pfam" id="PF01554">
    <property type="entry name" value="MatE"/>
    <property type="match status" value="2"/>
</dbReference>
<dbReference type="EMBL" id="CAKKTJ010000114">
    <property type="protein sequence ID" value="CAH0474793.1"/>
    <property type="molecule type" value="Genomic_DNA"/>
</dbReference>
<evidence type="ECO:0000256" key="7">
    <source>
        <dbReference type="ARBA" id="ARBA00022917"/>
    </source>
</evidence>
<comment type="similarity">
    <text evidence="12">Belongs to the class-I aminoacyl-tRNA synthetase family.</text>
</comment>
<dbReference type="GO" id="GO:0003723">
    <property type="term" value="F:RNA binding"/>
    <property type="evidence" value="ECO:0007669"/>
    <property type="project" value="UniProtKB-KW"/>
</dbReference>
<dbReference type="FunFam" id="1.10.240.10:FF:000001">
    <property type="entry name" value="Tyrosine--tRNA ligase"/>
    <property type="match status" value="1"/>
</dbReference>
<dbReference type="Proteomes" id="UP001160483">
    <property type="component" value="Unassembled WGS sequence"/>
</dbReference>
<dbReference type="InterPro" id="IPR024107">
    <property type="entry name" value="Tyr-tRNA-ligase_bac_1"/>
</dbReference>
<keyword evidence="3 12" id="KW-0436">Ligase</keyword>
<dbReference type="GO" id="GO:0004831">
    <property type="term" value="F:tyrosine-tRNA ligase activity"/>
    <property type="evidence" value="ECO:0007669"/>
    <property type="project" value="UniProtKB-EC"/>
</dbReference>
<evidence type="ECO:0000256" key="9">
    <source>
        <dbReference type="ARBA" id="ARBA00033323"/>
    </source>
</evidence>
<feature type="domain" description="GOLD" evidence="14">
    <location>
        <begin position="10"/>
        <end position="92"/>
    </location>
</feature>
<feature type="transmembrane region" description="Helical" evidence="13">
    <location>
        <begin position="949"/>
        <end position="972"/>
    </location>
</feature>
<feature type="transmembrane region" description="Helical" evidence="13">
    <location>
        <begin position="807"/>
        <end position="826"/>
    </location>
</feature>
<gene>
    <name evidence="15" type="ORF">PBS003_LOCUS1634</name>
</gene>
<evidence type="ECO:0000256" key="11">
    <source>
        <dbReference type="PROSITE-ProRule" id="PRU00182"/>
    </source>
</evidence>
<evidence type="ECO:0000256" key="1">
    <source>
        <dbReference type="ARBA" id="ARBA00010199"/>
    </source>
</evidence>
<comment type="caution">
    <text evidence="15">The sequence shown here is derived from an EMBL/GenBank/DDBJ whole genome shotgun (WGS) entry which is preliminary data.</text>
</comment>
<feature type="transmembrane region" description="Helical" evidence="13">
    <location>
        <begin position="876"/>
        <end position="898"/>
    </location>
</feature>
<sequence>MHITIPPRAAECFSIEVENYKHGISLNYEVLRGAADELETVLRDGKQQIVYTRKGASGRYVTPIGEGGIHSVCFKNELSPVGDVIVGFSFHADDPSHEVLSNADTTKIKQVQELEDMVYELSVSLDTVKDTQAYMKAITNYHNKLITSTHSRVMWWTLVEMLVLTAVSMAQISFLRRTLENAGKAIDKLLQNGHTPAVYCGFDPTANSLHLGNLLQAFALRHFQCAGIRPILLVGGATGMIGDPSGKSEERVLLSDDTVLHNARQITKGLSAILDFNDPKTGAVICNNAEWHTNMSAVTWMRDIGRHFRVNAMLHRDSVKKRLETDQGISFLEFSYQLFQAYDFLHLYKKYGCVAQIGGSDQWGNIASGIELVRKSMGEEVYGATLTLLTTATGEKYGKSAGNAIWLDTDKTSVFEFYQFFLRTDDRDVEKLLKGFTFRKVDEIRDIMAEHEKSPGMRAAQKVLAEDITAIMHDQAGLKAALDATKFIFGNKSGPVTADEMLCMAGDVPMTALSRADVLNKFVVDLAVRVGAAKSKAECRRLIKGGGVYLNNERVETNTLRVETSHLIDGKLLMMRIAQVSMATLARAALLAIDSVFLGHLGIKELAAASLAQLWTSPALYAVWASASALNTLCGQSWGAGNQELTGVWLQFGLVITTVLSVPVLLWYWCVGCILEYSTDDPEVIALATTFSRVVSGSILPTLLYCCLRQYLQAMGILLPTTVVGVVSIFVAAGSNSVLIYGIGSWHGLGFIGSPIATVVASWFQPLALFSYAILYKHYHRRAWYGWNIHALTLCRLRSYLRVAGPISSNSFVSNLANALVALVAAKLGARIIAANAVVSSLWSLLWALFWGYGCATQIRVANYLGAGKPELARRITGLGFICTMVVVVFIATVTSILDNRIIALFTTDEELLTTCKLVLPIFIIACGFEAMEILGAGALTGMSQVQTVFWTSAIATWLVNLPVAYIGGIIMGYGFPALWLGVLSMELFKVISYLLALTRIEWDKMAECVKKAAEVAPGMKQSTASFILSAASDIQPTIPNATPPLVASLLERHHRMQSEELHFNMVLRGSVRPLNGQLIKSMDH</sequence>
<evidence type="ECO:0000256" key="12">
    <source>
        <dbReference type="RuleBase" id="RU361234"/>
    </source>
</evidence>
<dbReference type="Pfam" id="PF01105">
    <property type="entry name" value="EMP24_GP25L"/>
    <property type="match status" value="1"/>
</dbReference>
<feature type="transmembrane region" description="Helical" evidence="13">
    <location>
        <begin position="749"/>
        <end position="775"/>
    </location>
</feature>
<dbReference type="SUPFAM" id="SSF55174">
    <property type="entry name" value="Alpha-L RNA-binding motif"/>
    <property type="match status" value="1"/>
</dbReference>
<keyword evidence="8 12" id="KW-0030">Aminoacyl-tRNA synthetase</keyword>
<dbReference type="GO" id="GO:0015297">
    <property type="term" value="F:antiporter activity"/>
    <property type="evidence" value="ECO:0007669"/>
    <property type="project" value="InterPro"/>
</dbReference>
<keyword evidence="13" id="KW-0812">Transmembrane</keyword>
<dbReference type="InterPro" id="IPR014729">
    <property type="entry name" value="Rossmann-like_a/b/a_fold"/>
</dbReference>
<feature type="transmembrane region" description="Helical" evidence="13">
    <location>
        <begin position="978"/>
        <end position="997"/>
    </location>
</feature>
<dbReference type="SMART" id="SM01190">
    <property type="entry name" value="EMP24_GP25L"/>
    <property type="match status" value="1"/>
</dbReference>
<evidence type="ECO:0000256" key="4">
    <source>
        <dbReference type="ARBA" id="ARBA00022741"/>
    </source>
</evidence>
<dbReference type="Gene3D" id="3.40.50.620">
    <property type="entry name" value="HUPs"/>
    <property type="match status" value="1"/>
</dbReference>
<dbReference type="PRINTS" id="PR01040">
    <property type="entry name" value="TRNASYNTHTYR"/>
</dbReference>
<protein>
    <recommendedName>
        <fullName evidence="2 12">Tyrosine--tRNA ligase</fullName>
        <ecNumber evidence="2 12">6.1.1.1</ecNumber>
    </recommendedName>
    <alternativeName>
        <fullName evidence="9 12">Tyrosyl-tRNA synthetase</fullName>
    </alternativeName>
</protein>
<feature type="transmembrane region" description="Helical" evidence="13">
    <location>
        <begin position="684"/>
        <end position="705"/>
    </location>
</feature>